<reference evidence="2" key="1">
    <citation type="submission" date="2022-05" db="EMBL/GenBank/DDBJ databases">
        <title>Sphingomonas sp. strain MG17 Genome sequencing and assembly.</title>
        <authorList>
            <person name="Kim I."/>
        </authorList>
    </citation>
    <scope>NUCLEOTIDE SEQUENCE</scope>
    <source>
        <strain evidence="2">MG17</strain>
    </source>
</reference>
<keyword evidence="3" id="KW-1185">Reference proteome</keyword>
<feature type="region of interest" description="Disordered" evidence="1">
    <location>
        <begin position="65"/>
        <end position="93"/>
    </location>
</feature>
<dbReference type="Proteomes" id="UP001139451">
    <property type="component" value="Unassembled WGS sequence"/>
</dbReference>
<comment type="caution">
    <text evidence="2">The sequence shown here is derived from an EMBL/GenBank/DDBJ whole genome shotgun (WGS) entry which is preliminary data.</text>
</comment>
<evidence type="ECO:0000256" key="1">
    <source>
        <dbReference type="SAM" id="MobiDB-lite"/>
    </source>
</evidence>
<dbReference type="EMBL" id="JAMLDX010000021">
    <property type="protein sequence ID" value="MCP3732693.1"/>
    <property type="molecule type" value="Genomic_DNA"/>
</dbReference>
<accession>A0A9X2HSI8</accession>
<gene>
    <name evidence="2" type="ORF">M9978_19935</name>
</gene>
<dbReference type="AlphaFoldDB" id="A0A9X2HSI8"/>
<evidence type="ECO:0000313" key="3">
    <source>
        <dbReference type="Proteomes" id="UP001139451"/>
    </source>
</evidence>
<dbReference type="RefSeq" id="WP_254296316.1">
    <property type="nucleotide sequence ID" value="NZ_JAMLDX010000021.1"/>
</dbReference>
<name>A0A9X2HSI8_9SPHN</name>
<protein>
    <submittedName>
        <fullName evidence="2">Uncharacterized protein</fullName>
    </submittedName>
</protein>
<evidence type="ECO:0000313" key="2">
    <source>
        <dbReference type="EMBL" id="MCP3732693.1"/>
    </source>
</evidence>
<proteinExistence type="predicted"/>
<sequence length="107" mass="11821">MTTVYEMKAFKFEHDPILQRLVRDLAEAGTMTVQEMIDAAYRAGFDGRATATEIGILLMDGELKPAHPTERTSGGTVVEPVVPSRKPNPQQSLETSKLAAFWIAERS</sequence>
<organism evidence="2 3">
    <name type="scientific">Sphingomonas tagetis</name>
    <dbReference type="NCBI Taxonomy" id="2949092"/>
    <lineage>
        <taxon>Bacteria</taxon>
        <taxon>Pseudomonadati</taxon>
        <taxon>Pseudomonadota</taxon>
        <taxon>Alphaproteobacteria</taxon>
        <taxon>Sphingomonadales</taxon>
        <taxon>Sphingomonadaceae</taxon>
        <taxon>Sphingomonas</taxon>
    </lineage>
</organism>